<reference evidence="4" key="1">
    <citation type="journal article" date="2023" name="G3 (Bethesda)">
        <title>Whole genome assemblies of Zophobas morio and Tenebrio molitor.</title>
        <authorList>
            <person name="Kaur S."/>
            <person name="Stinson S.A."/>
            <person name="diCenzo G.C."/>
        </authorList>
    </citation>
    <scope>NUCLEOTIDE SEQUENCE</scope>
    <source>
        <strain evidence="4">QUZm001</strain>
    </source>
</reference>
<dbReference type="InterPro" id="IPR058519">
    <property type="entry name" value="DUF8206"/>
</dbReference>
<evidence type="ECO:0000313" key="5">
    <source>
        <dbReference type="Proteomes" id="UP001168821"/>
    </source>
</evidence>
<feature type="domain" description="DUF8206" evidence="3">
    <location>
        <begin position="341"/>
        <end position="421"/>
    </location>
</feature>
<feature type="coiled-coil region" evidence="1">
    <location>
        <begin position="431"/>
        <end position="465"/>
    </location>
</feature>
<evidence type="ECO:0008006" key="6">
    <source>
        <dbReference type="Google" id="ProtNLM"/>
    </source>
</evidence>
<evidence type="ECO:0000256" key="1">
    <source>
        <dbReference type="SAM" id="Coils"/>
    </source>
</evidence>
<dbReference type="AlphaFoldDB" id="A0AA38I9G7"/>
<proteinExistence type="predicted"/>
<evidence type="ECO:0000259" key="2">
    <source>
        <dbReference type="Pfam" id="PF01926"/>
    </source>
</evidence>
<gene>
    <name evidence="4" type="ORF">Zmor_012695</name>
</gene>
<accession>A0AA38I9G7</accession>
<dbReference type="PROSITE" id="PS00675">
    <property type="entry name" value="SIGMA54_INTERACT_1"/>
    <property type="match status" value="1"/>
</dbReference>
<dbReference type="Proteomes" id="UP001168821">
    <property type="component" value="Unassembled WGS sequence"/>
</dbReference>
<dbReference type="SUPFAM" id="SSF52540">
    <property type="entry name" value="P-loop containing nucleoside triphosphate hydrolases"/>
    <property type="match status" value="1"/>
</dbReference>
<dbReference type="Pfam" id="PF26633">
    <property type="entry name" value="DUF8206"/>
    <property type="match status" value="1"/>
</dbReference>
<keyword evidence="1" id="KW-0175">Coiled coil</keyword>
<feature type="domain" description="G" evidence="2">
    <location>
        <begin position="16"/>
        <end position="150"/>
    </location>
</feature>
<dbReference type="InterPro" id="IPR027417">
    <property type="entry name" value="P-loop_NTPase"/>
</dbReference>
<dbReference type="Gene3D" id="3.40.50.300">
    <property type="entry name" value="P-loop containing nucleotide triphosphate hydrolases"/>
    <property type="match status" value="1"/>
</dbReference>
<evidence type="ECO:0000313" key="4">
    <source>
        <dbReference type="EMBL" id="KAJ3653443.1"/>
    </source>
</evidence>
<dbReference type="PANTHER" id="PTHR32046">
    <property type="entry name" value="G DOMAIN-CONTAINING PROTEIN"/>
    <property type="match status" value="1"/>
</dbReference>
<organism evidence="4 5">
    <name type="scientific">Zophobas morio</name>
    <dbReference type="NCBI Taxonomy" id="2755281"/>
    <lineage>
        <taxon>Eukaryota</taxon>
        <taxon>Metazoa</taxon>
        <taxon>Ecdysozoa</taxon>
        <taxon>Arthropoda</taxon>
        <taxon>Hexapoda</taxon>
        <taxon>Insecta</taxon>
        <taxon>Pterygota</taxon>
        <taxon>Neoptera</taxon>
        <taxon>Endopterygota</taxon>
        <taxon>Coleoptera</taxon>
        <taxon>Polyphaga</taxon>
        <taxon>Cucujiformia</taxon>
        <taxon>Tenebrionidae</taxon>
        <taxon>Zophobas</taxon>
    </lineage>
</organism>
<dbReference type="InterPro" id="IPR025662">
    <property type="entry name" value="Sigma_54_int_dom_ATP-bd_1"/>
</dbReference>
<dbReference type="GO" id="GO:0005525">
    <property type="term" value="F:GTP binding"/>
    <property type="evidence" value="ECO:0007669"/>
    <property type="project" value="InterPro"/>
</dbReference>
<evidence type="ECO:0000259" key="3">
    <source>
        <dbReference type="Pfam" id="PF26633"/>
    </source>
</evidence>
<sequence>MFDNSEIEDSPNTINILLMGETGVGKSTFINSFANYIRTSNFEEAKKMKTLMLIPTRITVYDASSMEDRSLTIGSDKNEKQDVGSSATQGVKTYLFPLEGENLLLRFIDTPGIGDTAGPDKDDQNCEGILSYLSQLNKINAICLLMKPTNDRNTVLFSYCVRRLLSQLHKSACDNVVFLFTNTKGSDYRPGATFTILKSLVEEIATEPPFVKIPINNTNVFCLDNESFKHLLALDYGVEVNARTLESCKTSWQISCEEILRFIIYVKNLPAHNVKQTISVNETREFILKLSKPLSDICQLLQENIITLKTKEEESARANQTIDELKRHLYKPGVDLKIITLDYPATVCTNFSCVDTIKVGRSIKIVYKTRCHERCLLGVVTYDVIGHWSLITCSEMSKFPIPPSCKHCRCSYKDHMTIFYDTRVVEKQMIDEEVESELHNEERQRQKIRALVEAVKVEKRELERELDYISQCAAKFAYFLQNNAITSSYDNFKEYVYLSLQRQKSLGDKANLDVVASLTEILAKHDNLLAILKEKRSLVDGREVTEESIYRDAESLFNLKHAGPKVKEIFDARAACAKKGVKAHFKTIVSEKIPKWFFGRASE</sequence>
<dbReference type="PANTHER" id="PTHR32046:SF11">
    <property type="entry name" value="IMMUNE-ASSOCIATED NUCLEOTIDE-BINDING PROTEIN 10-LIKE"/>
    <property type="match status" value="1"/>
</dbReference>
<protein>
    <recommendedName>
        <fullName evidence="6">G domain-containing protein</fullName>
    </recommendedName>
</protein>
<name>A0AA38I9G7_9CUCU</name>
<dbReference type="EMBL" id="JALNTZ010000004">
    <property type="protein sequence ID" value="KAJ3653443.1"/>
    <property type="molecule type" value="Genomic_DNA"/>
</dbReference>
<dbReference type="InterPro" id="IPR006073">
    <property type="entry name" value="GTP-bd"/>
</dbReference>
<dbReference type="Pfam" id="PF01926">
    <property type="entry name" value="MMR_HSR1"/>
    <property type="match status" value="1"/>
</dbReference>
<keyword evidence="5" id="KW-1185">Reference proteome</keyword>
<comment type="caution">
    <text evidence="4">The sequence shown here is derived from an EMBL/GenBank/DDBJ whole genome shotgun (WGS) entry which is preliminary data.</text>
</comment>